<name>A0A0C1EHY9_9BACT</name>
<evidence type="ECO:0000313" key="1">
    <source>
        <dbReference type="EMBL" id="KIA76239.1"/>
    </source>
</evidence>
<accession>A0A0C1EHY9</accession>
<reference evidence="1 2" key="1">
    <citation type="journal article" date="2014" name="Mol. Biol. Evol.">
        <title>Massive expansion of Ubiquitination-related gene families within the Chlamydiae.</title>
        <authorList>
            <person name="Domman D."/>
            <person name="Collingro A."/>
            <person name="Lagkouvardos I."/>
            <person name="Gehre L."/>
            <person name="Weinmaier T."/>
            <person name="Rattei T."/>
            <person name="Subtil A."/>
            <person name="Horn M."/>
        </authorList>
    </citation>
    <scope>NUCLEOTIDE SEQUENCE [LARGE SCALE GENOMIC DNA]</scope>
    <source>
        <strain evidence="1 2">OEW1</strain>
    </source>
</reference>
<dbReference type="AlphaFoldDB" id="A0A0C1EHY9"/>
<protein>
    <submittedName>
        <fullName evidence="1">Uncharacterized protein</fullName>
    </submittedName>
</protein>
<proteinExistence type="predicted"/>
<gene>
    <name evidence="1" type="ORF">DB43_AQ00450</name>
</gene>
<comment type="caution">
    <text evidence="1">The sequence shown here is derived from an EMBL/GenBank/DDBJ whole genome shotgun (WGS) entry which is preliminary data.</text>
</comment>
<dbReference type="EMBL" id="JSAM01000127">
    <property type="protein sequence ID" value="KIA76239.1"/>
    <property type="molecule type" value="Genomic_DNA"/>
</dbReference>
<dbReference type="PATRIC" id="fig|83552.4.peg.2690"/>
<sequence>MQCDFILFITDKKAIAFPNFIGMTINRKNKLNRKAFTAKNDAINLKHG</sequence>
<dbReference type="Proteomes" id="UP000031307">
    <property type="component" value="Unassembled WGS sequence"/>
</dbReference>
<evidence type="ECO:0000313" key="2">
    <source>
        <dbReference type="Proteomes" id="UP000031307"/>
    </source>
</evidence>
<organism evidence="1 2">
    <name type="scientific">Parachlamydia acanthamoebae</name>
    <dbReference type="NCBI Taxonomy" id="83552"/>
    <lineage>
        <taxon>Bacteria</taxon>
        <taxon>Pseudomonadati</taxon>
        <taxon>Chlamydiota</taxon>
        <taxon>Chlamydiia</taxon>
        <taxon>Parachlamydiales</taxon>
        <taxon>Parachlamydiaceae</taxon>
        <taxon>Parachlamydia</taxon>
    </lineage>
</organism>